<dbReference type="AlphaFoldDB" id="S5DL36"/>
<sequence>MQLGVRKYFQAIIGITLIGVGVAFNYIANLGLGPWGVFHDGISKTIGITYGQAGILTSLLTLLLWIPLKQKPGIATIFDAFWIGLTADYIINLMSFANSLFFQYLSLSIGITLIGLGTAIYVGGDLGAGPRDGVMVGLEEKGLKIGTARTLIEAVAFTCGFFLGGKIGIASVIIVFSVGRVVQFFIPYFDLRKK</sequence>
<feature type="transmembrane region" description="Helical" evidence="1">
    <location>
        <begin position="101"/>
        <end position="122"/>
    </location>
</feature>
<evidence type="ECO:0000256" key="1">
    <source>
        <dbReference type="SAM" id="Phobius"/>
    </source>
</evidence>
<keyword evidence="1" id="KW-0812">Transmembrane</keyword>
<evidence type="ECO:0000313" key="2">
    <source>
        <dbReference type="EMBL" id="AGQ19539.1"/>
    </source>
</evidence>
<dbReference type="InterPro" id="IPR038750">
    <property type="entry name" value="YczE/YyaS-like"/>
</dbReference>
<organism evidence="2">
    <name type="scientific">Candidatus Actinomarina minuta</name>
    <dbReference type="NCBI Taxonomy" id="1389454"/>
    <lineage>
        <taxon>Bacteria</taxon>
        <taxon>Bacillati</taxon>
        <taxon>Actinomycetota</taxon>
        <taxon>Actinomycetes</taxon>
        <taxon>Candidatus Actinomarinidae</taxon>
        <taxon>Candidatus Actinomarinales</taxon>
        <taxon>Candidatus Actinomarineae</taxon>
        <taxon>Candidatus Actinomarinaceae</taxon>
        <taxon>Candidatus Actinomarina</taxon>
    </lineage>
</organism>
<protein>
    <submittedName>
        <fullName evidence="2">Putative membrane protein</fullName>
    </submittedName>
</protein>
<proteinExistence type="predicted"/>
<feature type="transmembrane region" description="Helical" evidence="1">
    <location>
        <begin position="169"/>
        <end position="189"/>
    </location>
</feature>
<feature type="transmembrane region" description="Helical" evidence="1">
    <location>
        <begin position="7"/>
        <end position="28"/>
    </location>
</feature>
<name>S5DL36_9ACTN</name>
<dbReference type="PANTHER" id="PTHR40078:SF1">
    <property type="entry name" value="INTEGRAL MEMBRANE PROTEIN"/>
    <property type="match status" value="1"/>
</dbReference>
<dbReference type="Pfam" id="PF19700">
    <property type="entry name" value="DUF6198"/>
    <property type="match status" value="1"/>
</dbReference>
<accession>S5DL36</accession>
<dbReference type="EMBL" id="KC811135">
    <property type="protein sequence ID" value="AGQ19539.1"/>
    <property type="molecule type" value="Genomic_DNA"/>
</dbReference>
<keyword evidence="1" id="KW-0472">Membrane</keyword>
<feature type="transmembrane region" description="Helical" evidence="1">
    <location>
        <begin position="48"/>
        <end position="66"/>
    </location>
</feature>
<reference evidence="2" key="1">
    <citation type="journal article" date="2013" name="Sci. Rep.">
        <title>Metagenomics uncovers a new group of low GC and ultra-small marine Actinobacteria.</title>
        <authorList>
            <person name="Ghai R."/>
            <person name="Mizuno C.M."/>
            <person name="Picazo A."/>
            <person name="Camacho A."/>
            <person name="Rodriguez-Valera F."/>
        </authorList>
    </citation>
    <scope>NUCLEOTIDE SEQUENCE</scope>
</reference>
<keyword evidence="1" id="KW-1133">Transmembrane helix</keyword>
<dbReference type="PANTHER" id="PTHR40078">
    <property type="entry name" value="INTEGRAL MEMBRANE PROTEIN-RELATED"/>
    <property type="match status" value="1"/>
</dbReference>